<dbReference type="InterPro" id="IPR051161">
    <property type="entry name" value="Mannose-6P_isomerase_type2"/>
</dbReference>
<dbReference type="InterPro" id="IPR005835">
    <property type="entry name" value="NTP_transferase_dom"/>
</dbReference>
<dbReference type="Pfam" id="PF00483">
    <property type="entry name" value="NTP_transferase"/>
    <property type="match status" value="1"/>
</dbReference>
<dbReference type="CDD" id="cd02509">
    <property type="entry name" value="GDP-M1P_Guanylyltransferase"/>
    <property type="match status" value="1"/>
</dbReference>
<feature type="domain" description="MannoseP isomerase/GMP-like beta-helix" evidence="2">
    <location>
        <begin position="288"/>
        <end position="342"/>
    </location>
</feature>
<dbReference type="InterPro" id="IPR049577">
    <property type="entry name" value="GMPP_N"/>
</dbReference>
<keyword evidence="3" id="KW-0548">Nucleotidyltransferase</keyword>
<dbReference type="SUPFAM" id="SSF53448">
    <property type="entry name" value="Nucleotide-diphospho-sugar transferases"/>
    <property type="match status" value="1"/>
</dbReference>
<dbReference type="GO" id="GO:0004475">
    <property type="term" value="F:mannose-1-phosphate guanylyltransferase (GTP) activity"/>
    <property type="evidence" value="ECO:0007669"/>
    <property type="project" value="InterPro"/>
</dbReference>
<dbReference type="PANTHER" id="PTHR46390">
    <property type="entry name" value="MANNOSE-1-PHOSPHATE GUANYLYLTRANSFERASE"/>
    <property type="match status" value="1"/>
</dbReference>
<dbReference type="Gene3D" id="3.90.550.10">
    <property type="entry name" value="Spore Coat Polysaccharide Biosynthesis Protein SpsA, Chain A"/>
    <property type="match status" value="1"/>
</dbReference>
<dbReference type="GO" id="GO:0009298">
    <property type="term" value="P:GDP-mannose biosynthetic process"/>
    <property type="evidence" value="ECO:0007669"/>
    <property type="project" value="TreeGrafter"/>
</dbReference>
<sequence>MRPKFVPIILAGGKGERFWPLSRKHRPKQFLCLDGSGESLIQATANRLVPIVGGWDDIWVITSKLLETGVQEQLPSLPAANLLAEPEGRDTAAAVAWATLEVAKRYGEDVVVGFFPADAWIADAEAFAQTIESAVQLAEHTGAIVTLGITPTFPSIGYGYIQQGISSGKYNDLDTYRVDRFTEKPDLETAKSFIASGDYTWNSGIFIFTASTAIGELKLHAPELMQLLIEKGVSIYPTLPKISIDYALMEKTKLTHVIPADFGWDDLGDWNAIERLLKGDNINVELANHVCIDTTGAVLYASNPDEVVVTIGLEDVVVVRDGDVTLIVAKDRTQEIKQVVNKIKEDRQLDRLL</sequence>
<dbReference type="InterPro" id="IPR054566">
    <property type="entry name" value="ManC/GMP-like_b-helix"/>
</dbReference>
<protein>
    <submittedName>
        <fullName evidence="3">Mannose-1-phosphate guanylyltransferase</fullName>
    </submittedName>
</protein>
<dbReference type="Proteomes" id="UP000238937">
    <property type="component" value="Unassembled WGS sequence"/>
</dbReference>
<dbReference type="SUPFAM" id="SSF159283">
    <property type="entry name" value="Guanosine diphospho-D-mannose pyrophosphorylase/mannose-6-phosphate isomerase linker domain"/>
    <property type="match status" value="1"/>
</dbReference>
<evidence type="ECO:0000313" key="3">
    <source>
        <dbReference type="EMBL" id="PSB55129.1"/>
    </source>
</evidence>
<dbReference type="AlphaFoldDB" id="A0A2T1GCJ3"/>
<feature type="domain" description="Nucleotidyl transferase" evidence="1">
    <location>
        <begin position="7"/>
        <end position="275"/>
    </location>
</feature>
<gene>
    <name evidence="3" type="ORF">C7B77_16020</name>
</gene>
<accession>A0A2T1GCJ3</accession>
<dbReference type="RefSeq" id="WP_106306799.1">
    <property type="nucleotide sequence ID" value="NZ_PVWO01000208.1"/>
</dbReference>
<dbReference type="InterPro" id="IPR029044">
    <property type="entry name" value="Nucleotide-diphossugar_trans"/>
</dbReference>
<keyword evidence="4" id="KW-1185">Reference proteome</keyword>
<dbReference type="PANTHER" id="PTHR46390:SF1">
    <property type="entry name" value="MANNOSE-1-PHOSPHATE GUANYLYLTRANSFERASE"/>
    <property type="match status" value="1"/>
</dbReference>
<reference evidence="3 4" key="1">
    <citation type="submission" date="2018-03" db="EMBL/GenBank/DDBJ databases">
        <title>The ancient ancestry and fast evolution of plastids.</title>
        <authorList>
            <person name="Moore K.R."/>
            <person name="Magnabosco C."/>
            <person name="Momper L."/>
            <person name="Gold D.A."/>
            <person name="Bosak T."/>
            <person name="Fournier G.P."/>
        </authorList>
    </citation>
    <scope>NUCLEOTIDE SEQUENCE [LARGE SCALE GENOMIC DNA]</scope>
    <source>
        <strain evidence="3 4">CCALA 037</strain>
    </source>
</reference>
<evidence type="ECO:0000259" key="1">
    <source>
        <dbReference type="Pfam" id="PF00483"/>
    </source>
</evidence>
<organism evidence="3 4">
    <name type="scientific">Chamaesiphon polymorphus CCALA 037</name>
    <dbReference type="NCBI Taxonomy" id="2107692"/>
    <lineage>
        <taxon>Bacteria</taxon>
        <taxon>Bacillati</taxon>
        <taxon>Cyanobacteriota</taxon>
        <taxon>Cyanophyceae</taxon>
        <taxon>Gomontiellales</taxon>
        <taxon>Chamaesiphonaceae</taxon>
        <taxon>Chamaesiphon</taxon>
    </lineage>
</organism>
<evidence type="ECO:0000259" key="2">
    <source>
        <dbReference type="Pfam" id="PF22640"/>
    </source>
</evidence>
<evidence type="ECO:0000313" key="4">
    <source>
        <dbReference type="Proteomes" id="UP000238937"/>
    </source>
</evidence>
<dbReference type="EMBL" id="PVWO01000208">
    <property type="protein sequence ID" value="PSB55129.1"/>
    <property type="molecule type" value="Genomic_DNA"/>
</dbReference>
<dbReference type="OrthoDB" id="9806359at2"/>
<proteinExistence type="predicted"/>
<dbReference type="Pfam" id="PF22640">
    <property type="entry name" value="ManC_GMP_beta-helix"/>
    <property type="match status" value="1"/>
</dbReference>
<keyword evidence="3" id="KW-0808">Transferase</keyword>
<name>A0A2T1GCJ3_9CYAN</name>
<comment type="caution">
    <text evidence="3">The sequence shown here is derived from an EMBL/GenBank/DDBJ whole genome shotgun (WGS) entry which is preliminary data.</text>
</comment>